<dbReference type="Gene3D" id="2.50.20.10">
    <property type="entry name" value="Lipoprotein localisation LolA/LolB/LppX"/>
    <property type="match status" value="1"/>
</dbReference>
<sequence>MRRFGRPVAAAVAVAGLVGLGLLAVPAGAGAQPELPPVTPEELVRSVLEAKPGPFAGTVEAENALGLPALPGLPAAAADGTSTARVWAGDERQGRVQLPTSDSERTFVTDGATFWTWDSDTREVTTGSRAAQPGRGPAVDPATAAGELIDRLGGSSTLAVDGTAEVAGRPAYELVLAPQPTERTLLREIRIAVDAEKRMPLRLVVLANGSPDPALRIGFTDVAFGPQDPALFTFTPPPGSTVRTAPAERPGNRRGAPNAQVRTVGDGWDAVHVAERGAQAPGNIPDLDRIGTRVSGPWGSGRLITSVVGSVLVTDDGRIAAGAVPEQVLTEALTR</sequence>
<dbReference type="InterPro" id="IPR029046">
    <property type="entry name" value="LolA/LolB/LppX"/>
</dbReference>
<evidence type="ECO:0000313" key="2">
    <source>
        <dbReference type="EMBL" id="SHK92682.1"/>
    </source>
</evidence>
<gene>
    <name evidence="2" type="ORF">SAMN05443637_114155</name>
</gene>
<dbReference type="OrthoDB" id="4822274at2"/>
<reference evidence="2 3" key="1">
    <citation type="submission" date="2016-11" db="EMBL/GenBank/DDBJ databases">
        <authorList>
            <person name="Jaros S."/>
            <person name="Januszkiewicz K."/>
            <person name="Wedrychowicz H."/>
        </authorList>
    </citation>
    <scope>NUCLEOTIDE SEQUENCE [LARGE SCALE GENOMIC DNA]</scope>
    <source>
        <strain evidence="2 3">DSM 43832</strain>
    </source>
</reference>
<evidence type="ECO:0000256" key="1">
    <source>
        <dbReference type="SAM" id="MobiDB-lite"/>
    </source>
</evidence>
<organism evidence="2 3">
    <name type="scientific">Pseudonocardia thermophila</name>
    <dbReference type="NCBI Taxonomy" id="1848"/>
    <lineage>
        <taxon>Bacteria</taxon>
        <taxon>Bacillati</taxon>
        <taxon>Actinomycetota</taxon>
        <taxon>Actinomycetes</taxon>
        <taxon>Pseudonocardiales</taxon>
        <taxon>Pseudonocardiaceae</taxon>
        <taxon>Pseudonocardia</taxon>
    </lineage>
</organism>
<dbReference type="EMBL" id="FRAP01000014">
    <property type="protein sequence ID" value="SHK92682.1"/>
    <property type="molecule type" value="Genomic_DNA"/>
</dbReference>
<dbReference type="Proteomes" id="UP000184363">
    <property type="component" value="Unassembled WGS sequence"/>
</dbReference>
<evidence type="ECO:0008006" key="4">
    <source>
        <dbReference type="Google" id="ProtNLM"/>
    </source>
</evidence>
<dbReference type="PANTHER" id="PTHR37507">
    <property type="entry name" value="SPORULATION PROTEIN YDCC"/>
    <property type="match status" value="1"/>
</dbReference>
<dbReference type="PANTHER" id="PTHR37507:SF2">
    <property type="entry name" value="SPORULATION PROTEIN YDCC"/>
    <property type="match status" value="1"/>
</dbReference>
<keyword evidence="3" id="KW-1185">Reference proteome</keyword>
<name>A0A1M6WFW8_PSETH</name>
<proteinExistence type="predicted"/>
<dbReference type="STRING" id="1848.SAMN05443637_114155"/>
<protein>
    <recommendedName>
        <fullName evidence="4">Outer membrane lipoprotein-sorting protein</fullName>
    </recommendedName>
</protein>
<dbReference type="SUPFAM" id="SSF89392">
    <property type="entry name" value="Prokaryotic lipoproteins and lipoprotein localization factors"/>
    <property type="match status" value="1"/>
</dbReference>
<accession>A0A1M6WFW8</accession>
<dbReference type="RefSeq" id="WP_073458401.1">
    <property type="nucleotide sequence ID" value="NZ_FRAP01000014.1"/>
</dbReference>
<evidence type="ECO:0000313" key="3">
    <source>
        <dbReference type="Proteomes" id="UP000184363"/>
    </source>
</evidence>
<dbReference type="AlphaFoldDB" id="A0A1M6WFW8"/>
<dbReference type="InterPro" id="IPR052944">
    <property type="entry name" value="Sporulation_related"/>
</dbReference>
<feature type="region of interest" description="Disordered" evidence="1">
    <location>
        <begin position="236"/>
        <end position="260"/>
    </location>
</feature>